<evidence type="ECO:0000313" key="5">
    <source>
        <dbReference type="Proteomes" id="UP000316726"/>
    </source>
</evidence>
<dbReference type="Pfam" id="PF03109">
    <property type="entry name" value="ABC1"/>
    <property type="match status" value="1"/>
</dbReference>
<keyword evidence="2" id="KW-0472">Membrane</keyword>
<dbReference type="InterPro" id="IPR044095">
    <property type="entry name" value="ADCK2_dom"/>
</dbReference>
<organism evidence="4 5">
    <name type="scientific">Chloropicon primus</name>
    <dbReference type="NCBI Taxonomy" id="1764295"/>
    <lineage>
        <taxon>Eukaryota</taxon>
        <taxon>Viridiplantae</taxon>
        <taxon>Chlorophyta</taxon>
        <taxon>Chloropicophyceae</taxon>
        <taxon>Chloropicales</taxon>
        <taxon>Chloropicaceae</taxon>
        <taxon>Chloropicon</taxon>
    </lineage>
</organism>
<evidence type="ECO:0000313" key="4">
    <source>
        <dbReference type="EMBL" id="QDZ20902.1"/>
    </source>
</evidence>
<dbReference type="InterPro" id="IPR011009">
    <property type="entry name" value="Kinase-like_dom_sf"/>
</dbReference>
<dbReference type="AlphaFoldDB" id="A0A5B8MNI6"/>
<dbReference type="InterPro" id="IPR052402">
    <property type="entry name" value="ADCK_kinase"/>
</dbReference>
<dbReference type="PROSITE" id="PS51257">
    <property type="entry name" value="PROKAR_LIPOPROTEIN"/>
    <property type="match status" value="1"/>
</dbReference>
<keyword evidence="2" id="KW-0812">Transmembrane</keyword>
<sequence>MLRQRGCGLVRRVAKALPLELSEACSTSAHVGAACTRATGANFRGYAAGSGPGGVVWPELPPALTAIIGTREKLGTRGTAAFNNLVRASRRLYENNHLVAEEAQRIKQAVSSRAYINILSSFSCAPKAQKVIMGLPLLAASLRAGREASCYTVKEFGRKTKSYPSTGLVQKSVKIAVVAFYHRVALIVRGMFLTTLFMPILVGAPFALNFGIGRETWNKMVRRALEIAGPAFVKWGQWASTRRDMFPGDLCEELAQLYTCVPSHKYAHTKSLVENAFGQKMEDLFEWFEEEPCASGSIAQVHKAKLSVEGAKRISDKGEMGEGRVVAVKVRHPNVETKLLRDFELMLILADWADELGDAHVIGESVRQFRGPLIEQIDLEHEAEALFRFNKNFKKTRDVNFPLPLYPYVTNDVLVETFEDGIVFNEIFKEDIMEKPWNRTLAQMGLNTLFKMLLEDNFVHADLHPGNILIRFKEPSFWSKVHAMFFGYKDAVPRPHITILDTGMSTSLSKGDRKALYEFFESLGALDGHMVSESTLKMTTVGDNFPSKPQFVEEIVELFEGFRAYMSQHDDLPPAAECMCNLLDIFRKHKVGMKAELSVVIATVFMMEGWATQLDPDLKVMKTIRKFANYNFETSFKTLCTS</sequence>
<evidence type="ECO:0000256" key="2">
    <source>
        <dbReference type="SAM" id="Phobius"/>
    </source>
</evidence>
<dbReference type="Proteomes" id="UP000316726">
    <property type="component" value="Chromosome 4"/>
</dbReference>
<keyword evidence="2" id="KW-1133">Transmembrane helix</keyword>
<evidence type="ECO:0000256" key="1">
    <source>
        <dbReference type="ARBA" id="ARBA00009670"/>
    </source>
</evidence>
<dbReference type="PANTHER" id="PTHR45890">
    <property type="entry name" value="AARF DOMAIN CONTAINING KINASE 2 (PREDICTED)"/>
    <property type="match status" value="1"/>
</dbReference>
<dbReference type="OrthoDB" id="1290869at2759"/>
<dbReference type="PANTHER" id="PTHR45890:SF1">
    <property type="entry name" value="AARF DOMAIN CONTAINING KINASE 2"/>
    <property type="match status" value="1"/>
</dbReference>
<gene>
    <name evidence="4" type="ORF">A3770_04p34200</name>
</gene>
<name>A0A5B8MNI6_9CHLO</name>
<dbReference type="STRING" id="1764295.A0A5B8MNI6"/>
<comment type="similarity">
    <text evidence="1">Belongs to the protein kinase superfamily. ADCK protein kinase family.</text>
</comment>
<proteinExistence type="inferred from homology"/>
<reference evidence="4 5" key="1">
    <citation type="submission" date="2018-07" db="EMBL/GenBank/DDBJ databases">
        <title>The complete nuclear genome of the prasinophyte Chloropicon primus (CCMP1205).</title>
        <authorList>
            <person name="Pombert J.-F."/>
            <person name="Otis C."/>
            <person name="Turmel M."/>
            <person name="Lemieux C."/>
        </authorList>
    </citation>
    <scope>NUCLEOTIDE SEQUENCE [LARGE SCALE GENOMIC DNA]</scope>
    <source>
        <strain evidence="4 5">CCMP1205</strain>
    </source>
</reference>
<feature type="transmembrane region" description="Helical" evidence="2">
    <location>
        <begin position="191"/>
        <end position="212"/>
    </location>
</feature>
<accession>A0A5B8MNI6</accession>
<dbReference type="SUPFAM" id="SSF56112">
    <property type="entry name" value="Protein kinase-like (PK-like)"/>
    <property type="match status" value="1"/>
</dbReference>
<dbReference type="InterPro" id="IPR004147">
    <property type="entry name" value="ABC1_dom"/>
</dbReference>
<feature type="domain" description="ABC1 atypical kinase-like" evidence="3">
    <location>
        <begin position="261"/>
        <end position="533"/>
    </location>
</feature>
<dbReference type="CDD" id="cd13971">
    <property type="entry name" value="ADCK2-like"/>
    <property type="match status" value="1"/>
</dbReference>
<evidence type="ECO:0000259" key="3">
    <source>
        <dbReference type="Pfam" id="PF03109"/>
    </source>
</evidence>
<protein>
    <recommendedName>
        <fullName evidence="3">ABC1 atypical kinase-like domain-containing protein</fullName>
    </recommendedName>
</protein>
<dbReference type="EMBL" id="CP031037">
    <property type="protein sequence ID" value="QDZ20902.1"/>
    <property type="molecule type" value="Genomic_DNA"/>
</dbReference>
<keyword evidence="5" id="KW-1185">Reference proteome</keyword>